<dbReference type="Proteomes" id="UP001223829">
    <property type="component" value="Unassembled WGS sequence"/>
</dbReference>
<comment type="caution">
    <text evidence="1">The sequence shown here is derived from an EMBL/GenBank/DDBJ whole genome shotgun (WGS) entry which is preliminary data.</text>
</comment>
<dbReference type="RefSeq" id="WP_235175297.1">
    <property type="nucleotide sequence ID" value="NZ_CAXSQJ010000003.1"/>
</dbReference>
<evidence type="ECO:0000313" key="2">
    <source>
        <dbReference type="Proteomes" id="UP001223829"/>
    </source>
</evidence>
<reference evidence="1" key="1">
    <citation type="submission" date="2023-05" db="EMBL/GenBank/DDBJ databases">
        <title>Efficient inhibition of multidrug-resistant Escherichia coli by a new antibiotic combination.</title>
        <authorList>
            <person name="Lin T."/>
        </authorList>
    </citation>
    <scope>NUCLEOTIDE SEQUENCE</scope>
    <source>
        <strain evidence="1">YmmD45</strain>
    </source>
</reference>
<accession>A0AAW6VT34</accession>
<dbReference type="AlphaFoldDB" id="A0AAW6VT34"/>
<sequence>MPYVEHRPFIIIQFFKCLGDVLDTQRTTNVLGYKPWLAIDNDGTDRVNRFKFEDGSLSISHGGYLHLVILITTATPITGGELDKVGVPA</sequence>
<protein>
    <submittedName>
        <fullName evidence="1">Uncharacterized protein</fullName>
    </submittedName>
</protein>
<dbReference type="EMBL" id="JASMQD010000001">
    <property type="protein sequence ID" value="MDK2694486.1"/>
    <property type="molecule type" value="Genomic_DNA"/>
</dbReference>
<name>A0AAW6VT34_ECOLX</name>
<proteinExistence type="predicted"/>
<organism evidence="1 2">
    <name type="scientific">Escherichia coli</name>
    <dbReference type="NCBI Taxonomy" id="562"/>
    <lineage>
        <taxon>Bacteria</taxon>
        <taxon>Pseudomonadati</taxon>
        <taxon>Pseudomonadota</taxon>
        <taxon>Gammaproteobacteria</taxon>
        <taxon>Enterobacterales</taxon>
        <taxon>Enterobacteriaceae</taxon>
        <taxon>Escherichia</taxon>
    </lineage>
</organism>
<gene>
    <name evidence="1" type="ORF">QO046_08750</name>
</gene>
<evidence type="ECO:0000313" key="1">
    <source>
        <dbReference type="EMBL" id="MDK2694486.1"/>
    </source>
</evidence>